<reference evidence="3 4" key="1">
    <citation type="submission" date="2023-07" db="EMBL/GenBank/DDBJ databases">
        <title>Alkalimonas sp., MEB108 novel, alkaliphilic bacterium isolated from Lonar Lake, India.</title>
        <authorList>
            <person name="Joshi A."/>
            <person name="Thite S."/>
        </authorList>
    </citation>
    <scope>NUCLEOTIDE SEQUENCE [LARGE SCALE GENOMIC DNA]</scope>
    <source>
        <strain evidence="3 4">MEB108</strain>
    </source>
</reference>
<comment type="caution">
    <text evidence="3">The sequence shown here is derived from an EMBL/GenBank/DDBJ whole genome shotgun (WGS) entry which is preliminary data.</text>
</comment>
<evidence type="ECO:0000259" key="2">
    <source>
        <dbReference type="Pfam" id="PF00857"/>
    </source>
</evidence>
<sequence>MDLERRSLPPGQRPALILVDMIEGFTNPACPLGTECPQVVAANLALLQVFRRRQLPVFFSTVLYRSEEQGRIFRQRVPALNLLTPDSRWVQVDARLSPRPEEVLIEKHGASAFFGTPLADLLQQSGADSVVITGLTTSGCVRATVIDAMQHNYPVQLPKEAVGDRNPAAHQANLFDMHAKYADVVCLDQLLTQLNQEESR</sequence>
<dbReference type="Gene3D" id="3.40.50.850">
    <property type="entry name" value="Isochorismatase-like"/>
    <property type="match status" value="1"/>
</dbReference>
<evidence type="ECO:0000256" key="1">
    <source>
        <dbReference type="ARBA" id="ARBA00022801"/>
    </source>
</evidence>
<dbReference type="InterPro" id="IPR000868">
    <property type="entry name" value="Isochorismatase-like_dom"/>
</dbReference>
<feature type="domain" description="Isochorismatase-like" evidence="2">
    <location>
        <begin position="15"/>
        <end position="188"/>
    </location>
</feature>
<organism evidence="3 4">
    <name type="scientific">Alkalimonas cellulosilytica</name>
    <dbReference type="NCBI Taxonomy" id="3058395"/>
    <lineage>
        <taxon>Bacteria</taxon>
        <taxon>Pseudomonadati</taxon>
        <taxon>Pseudomonadota</taxon>
        <taxon>Gammaproteobacteria</taxon>
        <taxon>Alkalimonas</taxon>
    </lineage>
</organism>
<protein>
    <submittedName>
        <fullName evidence="3">Isochorismatase family protein</fullName>
    </submittedName>
</protein>
<keyword evidence="4" id="KW-1185">Reference proteome</keyword>
<dbReference type="PANTHER" id="PTHR43540:SF1">
    <property type="entry name" value="ISOCHORISMATASE HYDROLASE"/>
    <property type="match status" value="1"/>
</dbReference>
<evidence type="ECO:0000313" key="4">
    <source>
        <dbReference type="Proteomes" id="UP001336314"/>
    </source>
</evidence>
<dbReference type="RefSeq" id="WP_330129999.1">
    <property type="nucleotide sequence ID" value="NZ_JAUHLI010000018.1"/>
</dbReference>
<dbReference type="SUPFAM" id="SSF52499">
    <property type="entry name" value="Isochorismatase-like hydrolases"/>
    <property type="match status" value="1"/>
</dbReference>
<dbReference type="EMBL" id="JAUHLI010000018">
    <property type="protein sequence ID" value="MEE2002951.1"/>
    <property type="molecule type" value="Genomic_DNA"/>
</dbReference>
<gene>
    <name evidence="3" type="ORF">QWY20_15950</name>
</gene>
<accession>A0ABU7J8S8</accession>
<evidence type="ECO:0000313" key="3">
    <source>
        <dbReference type="EMBL" id="MEE2002951.1"/>
    </source>
</evidence>
<dbReference type="PANTHER" id="PTHR43540">
    <property type="entry name" value="PEROXYUREIDOACRYLATE/UREIDOACRYLATE AMIDOHYDROLASE-RELATED"/>
    <property type="match status" value="1"/>
</dbReference>
<dbReference type="InterPro" id="IPR050272">
    <property type="entry name" value="Isochorismatase-like_hydrls"/>
</dbReference>
<dbReference type="Pfam" id="PF00857">
    <property type="entry name" value="Isochorismatase"/>
    <property type="match status" value="1"/>
</dbReference>
<dbReference type="Proteomes" id="UP001336314">
    <property type="component" value="Unassembled WGS sequence"/>
</dbReference>
<keyword evidence="1" id="KW-0378">Hydrolase</keyword>
<proteinExistence type="predicted"/>
<dbReference type="InterPro" id="IPR036380">
    <property type="entry name" value="Isochorismatase-like_sf"/>
</dbReference>
<name>A0ABU7J8S8_9GAMM</name>